<dbReference type="Gene3D" id="3.20.70.20">
    <property type="match status" value="1"/>
</dbReference>
<proteinExistence type="predicted"/>
<dbReference type="InterPro" id="IPR050244">
    <property type="entry name" value="Auton_GlycylRad_Cofactor"/>
</dbReference>
<dbReference type="Proteomes" id="UP000255192">
    <property type="component" value="Unassembled WGS sequence"/>
</dbReference>
<dbReference type="AlphaFoldDB" id="A0A378AXN7"/>
<dbReference type="EMBL" id="UGMD01000002">
    <property type="protein sequence ID" value="STV24439.1"/>
    <property type="molecule type" value="Genomic_DNA"/>
</dbReference>
<sequence length="82" mass="9621">MALYGIRYLVRERELQFADLQPALERGEALEATLRLREELAEQRRALLQMQEMAARYGWISLTRRALPGRRCSGSTSPTWRR</sequence>
<protein>
    <submittedName>
        <fullName evidence="1">Formate C-acetyltransferase</fullName>
        <ecNumber evidence="1">2.3.1.-</ecNumber>
    </submittedName>
</protein>
<reference evidence="1 2" key="1">
    <citation type="submission" date="2018-06" db="EMBL/GenBank/DDBJ databases">
        <authorList>
            <consortium name="Pathogen Informatics"/>
            <person name="Doyle S."/>
        </authorList>
    </citation>
    <scope>NUCLEOTIDE SEQUENCE [LARGE SCALE GENOMIC DNA]</scope>
    <source>
        <strain evidence="1 2">NCTC204</strain>
    </source>
</reference>
<gene>
    <name evidence="1" type="primary">tdcE_2</name>
    <name evidence="1" type="ORF">NCTC204_04792</name>
</gene>
<accession>A0A378AXN7</accession>
<evidence type="ECO:0000313" key="2">
    <source>
        <dbReference type="Proteomes" id="UP000255192"/>
    </source>
</evidence>
<dbReference type="GO" id="GO:0008861">
    <property type="term" value="F:formate C-acetyltransferase activity"/>
    <property type="evidence" value="ECO:0007669"/>
    <property type="project" value="TreeGrafter"/>
</dbReference>
<dbReference type="PANTHER" id="PTHR30191:SF7">
    <property type="entry name" value="PFL-LIKE ENZYME TDCE"/>
    <property type="match status" value="1"/>
</dbReference>
<dbReference type="GO" id="GO:0005829">
    <property type="term" value="C:cytosol"/>
    <property type="evidence" value="ECO:0007669"/>
    <property type="project" value="TreeGrafter"/>
</dbReference>
<keyword evidence="1" id="KW-0012">Acyltransferase</keyword>
<keyword evidence="1" id="KW-0808">Transferase</keyword>
<organism evidence="1 2">
    <name type="scientific">Klebsiella pneumoniae</name>
    <dbReference type="NCBI Taxonomy" id="573"/>
    <lineage>
        <taxon>Bacteria</taxon>
        <taxon>Pseudomonadati</taxon>
        <taxon>Pseudomonadota</taxon>
        <taxon>Gammaproteobacteria</taxon>
        <taxon>Enterobacterales</taxon>
        <taxon>Enterobacteriaceae</taxon>
        <taxon>Klebsiella/Raoultella group</taxon>
        <taxon>Klebsiella</taxon>
        <taxon>Klebsiella pneumoniae complex</taxon>
    </lineage>
</organism>
<dbReference type="EC" id="2.3.1.-" evidence="1"/>
<name>A0A378AXN7_KLEPN</name>
<dbReference type="SUPFAM" id="SSF51998">
    <property type="entry name" value="PFL-like glycyl radical enzymes"/>
    <property type="match status" value="1"/>
</dbReference>
<dbReference type="PANTHER" id="PTHR30191">
    <property type="entry name" value="FORMATE ACETYLTRANSFERASE"/>
    <property type="match status" value="1"/>
</dbReference>
<evidence type="ECO:0000313" key="1">
    <source>
        <dbReference type="EMBL" id="STV24439.1"/>
    </source>
</evidence>